<keyword evidence="1" id="KW-1133">Transmembrane helix</keyword>
<dbReference type="Proteomes" id="UP000219669">
    <property type="component" value="Unassembled WGS sequence"/>
</dbReference>
<dbReference type="RefSeq" id="WP_097113181.1">
    <property type="nucleotide sequence ID" value="NZ_CP083931.1"/>
</dbReference>
<reference evidence="2 3" key="1">
    <citation type="submission" date="2017-09" db="EMBL/GenBank/DDBJ databases">
        <authorList>
            <person name="Ehlers B."/>
            <person name="Leendertz F.H."/>
        </authorList>
    </citation>
    <scope>NUCLEOTIDE SEQUENCE [LARGE SCALE GENOMIC DNA]</scope>
    <source>
        <strain evidence="2 3">DSM 16848</strain>
    </source>
</reference>
<dbReference type="EMBL" id="OCNF01000001">
    <property type="protein sequence ID" value="SOD64899.1"/>
    <property type="molecule type" value="Genomic_DNA"/>
</dbReference>
<feature type="transmembrane region" description="Helical" evidence="1">
    <location>
        <begin position="148"/>
        <end position="181"/>
    </location>
</feature>
<evidence type="ECO:0000256" key="1">
    <source>
        <dbReference type="SAM" id="Phobius"/>
    </source>
</evidence>
<feature type="transmembrane region" description="Helical" evidence="1">
    <location>
        <begin position="202"/>
        <end position="228"/>
    </location>
</feature>
<accession>A0A286E1Y7</accession>
<dbReference type="OrthoDB" id="8614008at2"/>
<sequence>MINLYKVLHLSPYASESEIRLALQEMETSLNERTIKAVYEWLLVDSVRARYDMKLRETYPDYFAQFRVPVAQNGGNFAKKQVGSSRKVVKHQTLAQQYVYPRADVPELWNPNAAVNWCIVFNVVFGAVIHALNWSELGEDDLAQSNWIVAGIGFCLILCAMVFSPVFSFLNFVLLIVWYFALAKKQAAYIKKELRGQYQKKGWGIPMGITILVGLGLILLLIVLSALVKSA</sequence>
<keyword evidence="1" id="KW-0472">Membrane</keyword>
<organism evidence="2 3">
    <name type="scientific">Alysiella filiformis DSM 16848</name>
    <dbReference type="NCBI Taxonomy" id="1120981"/>
    <lineage>
        <taxon>Bacteria</taxon>
        <taxon>Pseudomonadati</taxon>
        <taxon>Pseudomonadota</taxon>
        <taxon>Betaproteobacteria</taxon>
        <taxon>Neisseriales</taxon>
        <taxon>Neisseriaceae</taxon>
        <taxon>Alysiella</taxon>
    </lineage>
</organism>
<keyword evidence="1" id="KW-0812">Transmembrane</keyword>
<evidence type="ECO:0000313" key="3">
    <source>
        <dbReference type="Proteomes" id="UP000219669"/>
    </source>
</evidence>
<keyword evidence="3" id="KW-1185">Reference proteome</keyword>
<protein>
    <submittedName>
        <fullName evidence="2">Uncharacterized protein</fullName>
    </submittedName>
</protein>
<gene>
    <name evidence="2" type="ORF">SAMN02746062_00094</name>
</gene>
<name>A0A286E1Y7_9NEIS</name>
<evidence type="ECO:0000313" key="2">
    <source>
        <dbReference type="EMBL" id="SOD64899.1"/>
    </source>
</evidence>
<dbReference type="AlphaFoldDB" id="A0A286E1Y7"/>
<proteinExistence type="predicted"/>
<feature type="transmembrane region" description="Helical" evidence="1">
    <location>
        <begin position="114"/>
        <end position="132"/>
    </location>
</feature>